<dbReference type="InterPro" id="IPR035979">
    <property type="entry name" value="RBD_domain_sf"/>
</dbReference>
<feature type="compositionally biased region" description="Basic and acidic residues" evidence="3">
    <location>
        <begin position="690"/>
        <end position="725"/>
    </location>
</feature>
<feature type="region of interest" description="Disordered" evidence="3">
    <location>
        <begin position="31"/>
        <end position="95"/>
    </location>
</feature>
<feature type="compositionally biased region" description="Basic and acidic residues" evidence="3">
    <location>
        <begin position="84"/>
        <end position="95"/>
    </location>
</feature>
<dbReference type="PANTHER" id="PTHR48025">
    <property type="entry name" value="OS02G0815200 PROTEIN"/>
    <property type="match status" value="1"/>
</dbReference>
<proteinExistence type="predicted"/>
<dbReference type="InterPro" id="IPR012677">
    <property type="entry name" value="Nucleotide-bd_a/b_plait_sf"/>
</dbReference>
<evidence type="ECO:0000313" key="5">
    <source>
        <dbReference type="EMBL" id="CEM17525.1"/>
    </source>
</evidence>
<evidence type="ECO:0000259" key="4">
    <source>
        <dbReference type="PROSITE" id="PS50102"/>
    </source>
</evidence>
<dbReference type="PANTHER" id="PTHR48025:SF1">
    <property type="entry name" value="RRM DOMAIN-CONTAINING PROTEIN"/>
    <property type="match status" value="1"/>
</dbReference>
<feature type="compositionally biased region" description="Basic and acidic residues" evidence="3">
    <location>
        <begin position="626"/>
        <end position="636"/>
    </location>
</feature>
<feature type="region of interest" description="Disordered" evidence="3">
    <location>
        <begin position="1229"/>
        <end position="1337"/>
    </location>
</feature>
<dbReference type="OrthoDB" id="48651at2759"/>
<keyword evidence="1 2" id="KW-0694">RNA-binding</keyword>
<name>A0A0G4FS57_VITBC</name>
<feature type="region of interest" description="Disordered" evidence="3">
    <location>
        <begin position="1042"/>
        <end position="1136"/>
    </location>
</feature>
<evidence type="ECO:0000256" key="2">
    <source>
        <dbReference type="PROSITE-ProRule" id="PRU00176"/>
    </source>
</evidence>
<dbReference type="GO" id="GO:0003729">
    <property type="term" value="F:mRNA binding"/>
    <property type="evidence" value="ECO:0007669"/>
    <property type="project" value="TreeGrafter"/>
</dbReference>
<dbReference type="STRING" id="1169540.A0A0G4FS57"/>
<dbReference type="InterPro" id="IPR012921">
    <property type="entry name" value="SPOC_C"/>
</dbReference>
<dbReference type="Pfam" id="PF00076">
    <property type="entry name" value="RRM_1"/>
    <property type="match status" value="2"/>
</dbReference>
<feature type="compositionally biased region" description="Polar residues" evidence="3">
    <location>
        <begin position="741"/>
        <end position="755"/>
    </location>
</feature>
<dbReference type="InParanoid" id="A0A0G4FS57"/>
<feature type="compositionally biased region" description="Basic and acidic residues" evidence="3">
    <location>
        <begin position="758"/>
        <end position="816"/>
    </location>
</feature>
<feature type="compositionally biased region" description="Basic and acidic residues" evidence="3">
    <location>
        <begin position="1085"/>
        <end position="1116"/>
    </location>
</feature>
<dbReference type="Gene3D" id="3.30.70.330">
    <property type="match status" value="2"/>
</dbReference>
<organism evidence="5 6">
    <name type="scientific">Vitrella brassicaformis (strain CCMP3155)</name>
    <dbReference type="NCBI Taxonomy" id="1169540"/>
    <lineage>
        <taxon>Eukaryota</taxon>
        <taxon>Sar</taxon>
        <taxon>Alveolata</taxon>
        <taxon>Colpodellida</taxon>
        <taxon>Vitrellaceae</taxon>
        <taxon>Vitrella</taxon>
    </lineage>
</organism>
<feature type="region of interest" description="Disordered" evidence="3">
    <location>
        <begin position="341"/>
        <end position="384"/>
    </location>
</feature>
<keyword evidence="6" id="KW-1185">Reference proteome</keyword>
<reference evidence="5 6" key="1">
    <citation type="submission" date="2014-11" db="EMBL/GenBank/DDBJ databases">
        <authorList>
            <person name="Zhu J."/>
            <person name="Qi W."/>
            <person name="Song R."/>
        </authorList>
    </citation>
    <scope>NUCLEOTIDE SEQUENCE [LARGE SCALE GENOMIC DNA]</scope>
</reference>
<evidence type="ECO:0000313" key="6">
    <source>
        <dbReference type="Proteomes" id="UP000041254"/>
    </source>
</evidence>
<dbReference type="PROSITE" id="PS50102">
    <property type="entry name" value="RRM"/>
    <property type="match status" value="3"/>
</dbReference>
<evidence type="ECO:0000256" key="1">
    <source>
        <dbReference type="ARBA" id="ARBA00022884"/>
    </source>
</evidence>
<feature type="compositionally biased region" description="Basic and acidic residues" evidence="3">
    <location>
        <begin position="1288"/>
        <end position="1333"/>
    </location>
</feature>
<dbReference type="InterPro" id="IPR000504">
    <property type="entry name" value="RRM_dom"/>
</dbReference>
<feature type="compositionally biased region" description="Pro residues" evidence="3">
    <location>
        <begin position="1117"/>
        <end position="1128"/>
    </location>
</feature>
<feature type="region of interest" description="Disordered" evidence="3">
    <location>
        <begin position="573"/>
        <end position="816"/>
    </location>
</feature>
<sequence>MPVVSSSEGPVVMDTESHGGYVSASLVKGESHVPRPLHPHHSHPPHPSDVHNSWDEVMMGGDEEEEETMESRGEGDGGEGGEGDEQHPQHGSSRDEAQIVMDAESALQSVCGRGGVKDMNAATHHAHTLIKMAREAETVGCRTESLRCLVQYIQAIPAAYNDTAEALFASCKDTDQQVSDYATSLLPCLCTTAPSDECRRRVLDFTLGVYHQQCRHVSGVGEGAAGQDVCDLPVTSALAQIAYQFPQECLDGLVDTSVMAAFGASTAAVNAHFISRQWLAYEQRHPLTGTVSGRDLHERRIQHAEIILQQLASADHPELTESISALHQCWVALYAAHIPTQTQHPEDTDRDNGEYGDSAEGLVADSVGGEASKEMAEGDEEGEIEEDEIPYERLPDHNSPNVCVFIFNLEPSMDPTELRTRLERYGDIAAMEPSSTKPTRVQFKRIEDAKSAKRGLDGKKVGNRVLQVLFANLDGSCPGTTPPPPTSTPEHPHNIMPPNPHCGPFPPPLLPMSLPPLARPPMGLPPPPPAAVFPPPPMVSPLPPLLPMVRPAHLMPIVGVDLGVDAVKGLLGPKPPDEAIGGRGEGGEGDGDRELGAMKVGDEERAPRDDMAIERPLSVDGSASAPREHPEDDHTPPDTNNKMDTTIATTSNSKPDTDALPLPHTVPLPERVKTAAQQEGHRHVFGGRKRLGDNAKDDKRAAASSRSSRDSPPRRDITPDCDRGGNKRGFHATLTGGSGSDRPNGTAASHHQQQNGREQGRDDRGAGGRDGRDDRNGRRERRDDRDDRDDSGSRDRDRDRRGRDRGERDRERERDRPRRRYVSNLVSQWREGGDIREQMEEYKRMREGKNLHNRYVLIDDLPSFWRDRPEALHRYIRSQIAEVVDVTIVEDRDGTLAAHVSFKVIKAAIEACTRLRELPCSDERNARKVRVRIEFAPPIKANHTLWFGNLMEFRRDQFHDVYGWVEGYGDPVYVRSISERNCAFVKMGSKEEAIQVRNHLYGFQFGVTPSQCLNVDFVDQGTEPNNPGAVGAGWIYIRDVNRQPHSHPYPPPRASSSKRGRSRSSSHDSRDKRRRISAAAAASGGRHERHERQERQERERPERPPERLSDRQERLPPPRTPTPTPTPQQPVEGAPVPREFKGPFALLLTNLPYDADRKEIDDFFRPYAPTSIRIEKLSRSSRGVLSPTGRCTVEFKNRRDFDGAWHYDGRRLMGREISVQLAEEISGFRQVPGGSHKGSGSGRASSGGGAPHPQKPTSSVRDRDRDRDRERDMGGDRDRAAAYNGREAPLRRESDLSSRDRDRDLERSREALPRDRRPTTDRQRERERERERPAGVGMGVGVGVVEREGREKRIVLGDRKPSEAMHLAIYKQEVHTCDVTARYVRGNIDIKPMLRVELKQRVTADSVRQHITRQAKQHSVWHAVPDSDSDRHGCEELSAYFVQKGRVGLAETNEMSLYFVPPHDAFIKDIGLSFSKHVTVIAAVNDE</sequence>
<feature type="compositionally biased region" description="Gly residues" evidence="3">
    <location>
        <begin position="1235"/>
        <end position="1250"/>
    </location>
</feature>
<feature type="compositionally biased region" description="Basic and acidic residues" evidence="3">
    <location>
        <begin position="344"/>
        <end position="353"/>
    </location>
</feature>
<dbReference type="CDD" id="cd00590">
    <property type="entry name" value="RRM_SF"/>
    <property type="match status" value="2"/>
</dbReference>
<feature type="compositionally biased region" description="Polar residues" evidence="3">
    <location>
        <begin position="637"/>
        <end position="654"/>
    </location>
</feature>
<dbReference type="SUPFAM" id="SSF54928">
    <property type="entry name" value="RNA-binding domain, RBD"/>
    <property type="match status" value="3"/>
</dbReference>
<dbReference type="Proteomes" id="UP000041254">
    <property type="component" value="Unassembled WGS sequence"/>
</dbReference>
<feature type="domain" description="RRM" evidence="4">
    <location>
        <begin position="1144"/>
        <end position="1224"/>
    </location>
</feature>
<accession>A0A0G4FS57</accession>
<dbReference type="InterPro" id="IPR050502">
    <property type="entry name" value="Euk_RNA-bind_prot"/>
</dbReference>
<feature type="compositionally biased region" description="Basic residues" evidence="3">
    <location>
        <begin position="35"/>
        <end position="44"/>
    </location>
</feature>
<protein>
    <recommendedName>
        <fullName evidence="4">RRM domain-containing protein</fullName>
    </recommendedName>
</protein>
<dbReference type="SMART" id="SM00360">
    <property type="entry name" value="RRM"/>
    <property type="match status" value="3"/>
</dbReference>
<feature type="compositionally biased region" description="Basic and acidic residues" evidence="3">
    <location>
        <begin position="590"/>
        <end position="613"/>
    </location>
</feature>
<dbReference type="VEuPathDB" id="CryptoDB:Vbra_16051"/>
<feature type="compositionally biased region" description="Basic and acidic residues" evidence="3">
    <location>
        <begin position="1260"/>
        <end position="1280"/>
    </location>
</feature>
<feature type="domain" description="RRM" evidence="4">
    <location>
        <begin position="943"/>
        <end position="1020"/>
    </location>
</feature>
<dbReference type="EMBL" id="CDMY01000490">
    <property type="protein sequence ID" value="CEM17525.1"/>
    <property type="molecule type" value="Genomic_DNA"/>
</dbReference>
<dbReference type="Pfam" id="PF07744">
    <property type="entry name" value="SPOC"/>
    <property type="match status" value="1"/>
</dbReference>
<gene>
    <name evidence="5" type="ORF">Vbra_16051</name>
</gene>
<evidence type="ECO:0000256" key="3">
    <source>
        <dbReference type="SAM" id="MobiDB-lite"/>
    </source>
</evidence>
<feature type="domain" description="RRM" evidence="4">
    <location>
        <begin position="402"/>
        <end position="473"/>
    </location>
</feature>